<organism evidence="16 17">
    <name type="scientific">Byssochlamys spectabilis</name>
    <name type="common">Paecilomyces variotii</name>
    <dbReference type="NCBI Taxonomy" id="264951"/>
    <lineage>
        <taxon>Eukaryota</taxon>
        <taxon>Fungi</taxon>
        <taxon>Dikarya</taxon>
        <taxon>Ascomycota</taxon>
        <taxon>Pezizomycotina</taxon>
        <taxon>Eurotiomycetes</taxon>
        <taxon>Eurotiomycetidae</taxon>
        <taxon>Eurotiales</taxon>
        <taxon>Thermoascaceae</taxon>
        <taxon>Paecilomyces</taxon>
    </lineage>
</organism>
<dbReference type="GO" id="GO:0005829">
    <property type="term" value="C:cytosol"/>
    <property type="evidence" value="ECO:0007669"/>
    <property type="project" value="TreeGrafter"/>
</dbReference>
<feature type="compositionally biased region" description="Basic and acidic residues" evidence="14">
    <location>
        <begin position="79"/>
        <end position="109"/>
    </location>
</feature>
<evidence type="ECO:0000256" key="12">
    <source>
        <dbReference type="ARBA" id="ARBA00047904"/>
    </source>
</evidence>
<comment type="similarity">
    <text evidence="2">Belongs to the class-II aminoacyl-tRNA synthetase family. Type 2 subfamily.</text>
</comment>
<dbReference type="Gene3D" id="3.30.710.10">
    <property type="entry name" value="Potassium Channel Kv1.1, Chain A"/>
    <property type="match status" value="1"/>
</dbReference>
<keyword evidence="8" id="KW-0067">ATP-binding</keyword>
<dbReference type="STRING" id="264951.A0A443HT05"/>
<protein>
    <recommendedName>
        <fullName evidence="4">Aspartate--tRNA ligase, cytoplasmic</fullName>
        <ecNumber evidence="3">6.1.1.12</ecNumber>
    </recommendedName>
    <alternativeName>
        <fullName evidence="11">Aspartyl-tRNA synthetase</fullName>
    </alternativeName>
</protein>
<comment type="caution">
    <text evidence="16">The sequence shown here is derived from an EMBL/GenBank/DDBJ whole genome shotgun (WGS) entry which is preliminary data.</text>
</comment>
<comment type="subcellular location">
    <subcellularLocation>
        <location evidence="1">Cytoplasm</location>
    </subcellularLocation>
</comment>
<keyword evidence="13" id="KW-0175">Coiled coil</keyword>
<dbReference type="SUPFAM" id="SSF50249">
    <property type="entry name" value="Nucleic acid-binding proteins"/>
    <property type="match status" value="1"/>
</dbReference>
<feature type="region of interest" description="Disordered" evidence="14">
    <location>
        <begin position="1254"/>
        <end position="1278"/>
    </location>
</feature>
<evidence type="ECO:0000256" key="1">
    <source>
        <dbReference type="ARBA" id="ARBA00004496"/>
    </source>
</evidence>
<keyword evidence="10" id="KW-0030">Aminoacyl-tRNA synthetase</keyword>
<dbReference type="InterPro" id="IPR011333">
    <property type="entry name" value="SKP1/BTB/POZ_sf"/>
</dbReference>
<dbReference type="NCBIfam" id="TIGR00458">
    <property type="entry name" value="aspS_nondisc"/>
    <property type="match status" value="1"/>
</dbReference>
<dbReference type="PANTHER" id="PTHR43450:SF2">
    <property type="entry name" value="ASPARTATE--TRNA LIGASE"/>
    <property type="match status" value="1"/>
</dbReference>
<keyword evidence="17" id="KW-1185">Reference proteome</keyword>
<dbReference type="InterPro" id="IPR024320">
    <property type="entry name" value="LPG_synthase_C"/>
</dbReference>
<dbReference type="NCBIfam" id="NF003483">
    <property type="entry name" value="PRK05159.1"/>
    <property type="match status" value="1"/>
</dbReference>
<evidence type="ECO:0000259" key="15">
    <source>
        <dbReference type="PROSITE" id="PS50862"/>
    </source>
</evidence>
<evidence type="ECO:0000256" key="9">
    <source>
        <dbReference type="ARBA" id="ARBA00022917"/>
    </source>
</evidence>
<comment type="catalytic activity">
    <reaction evidence="12">
        <text>tRNA(Asp) + L-aspartate + ATP = L-aspartyl-tRNA(Asp) + AMP + diphosphate</text>
        <dbReference type="Rhea" id="RHEA:19649"/>
        <dbReference type="Rhea" id="RHEA-COMP:9660"/>
        <dbReference type="Rhea" id="RHEA-COMP:9678"/>
        <dbReference type="ChEBI" id="CHEBI:29991"/>
        <dbReference type="ChEBI" id="CHEBI:30616"/>
        <dbReference type="ChEBI" id="CHEBI:33019"/>
        <dbReference type="ChEBI" id="CHEBI:78442"/>
        <dbReference type="ChEBI" id="CHEBI:78516"/>
        <dbReference type="ChEBI" id="CHEBI:456215"/>
        <dbReference type="EC" id="6.1.1.12"/>
    </reaction>
</comment>
<dbReference type="EC" id="6.1.1.12" evidence="3"/>
<dbReference type="SUPFAM" id="SSF55681">
    <property type="entry name" value="Class II aaRS and biotin synthetases"/>
    <property type="match status" value="1"/>
</dbReference>
<evidence type="ECO:0000256" key="13">
    <source>
        <dbReference type="SAM" id="Coils"/>
    </source>
</evidence>
<dbReference type="GO" id="GO:0006422">
    <property type="term" value="P:aspartyl-tRNA aminoacylation"/>
    <property type="evidence" value="ECO:0007669"/>
    <property type="project" value="InterPro"/>
</dbReference>
<sequence length="1278" mass="144663">MSIKRALSKLTPSNKHDDSSSGGSPRSPISSPRRSIVGFLRDKDYISSSDDVSDDSSSGVSKNQQKRLVRQQRRQARSRLSEEQRSESEHRRREREEEAARQETPEMKARYGDLPLLQSKERPREARFPLDKVSKDIVGQQILFTARLHIVRRMSAKLVFLVFRHQLTTFQGVLHEKPGVASVNMVQWAEHLRTGCIVRVRGTVRAPEVPVLGCTIHDVELEIEQLHVIVRREETVPFSVYEAEVRTEEEDRVEGRHSHIPDRTRLANRILDLRTPTSQSIFRIQSGISQLFREALNDRDFIEIHTPKLQGSATESGASVFQLNYFGRPAFLAQSPQLAKQMAIASDFGRVYEIGAVFRAENSNTHRHLTEYTGLDIEMAIDEHYHEMLETIDATIKHIFKGLYTKYRREVDVVKHQFPSEDLVWLDETPVIRFADAIRMLNDSGWRTEDGQPLPDDEDLSTRDEIHLGELVKEKYHTDYYILDKFPVGARPFYTMPDPEDPRFTNSFDIFVRGQEIVSGGQRIHDPKMLEENITKAGIRPEDMEDYLEGFRWGAPPHAGAGIGLERMLMLILKIGNIRLASLFHRDPKSFPPKPPILQLRHPESSTLEPAWQKEHKAAKATDDNQLQPLEHLIANYGDATSTSWGDERYKIWRDYVTGAAVSYIPMHGYAIIPGNPLCDPSQYGRVINAFLGWLRRETKLKPIWLLISPQVEDFLGEKLGWRTLSCIAEERVDPARNLAASDGEISRKIRHAENEGVKITTLPQGEMVSEEVRKKIDKRIQDWLANRKGTQIHLSEIQPWRDSEHRWYFYATDKEGNICSFVALVQLAPQSGMQVKYSFDFPGAPNGTIEYIVTHAIQTAAQAGVKSLTFGAGATADLRPGHHMSGAKVKVLQHTYEAVVRQFHLTRKSEFRLKLGAHEEPLIFSERPVKIIVGGDAKDYYVHPGVLRLHGSSALNTRLKESWSNGETTLDWTDCDEQTVACVLSYLYTQDYYVTPQSTAEDELPSEQGYIDIRKGVSEQVDIKSTVAECSETDEPVPDRPLTPLSRCIKAGLPAESVKTAAGTVRKTAQDPDVGIGAAILIHAKVYSFAHRFLLPQLEQLALQRLTQVLILLDESETRSLFSYLADAVHIIYDATPSAKVQQNPARKLLSQFVALRFTALAGESLDMLMAEGGDFAVDVTRKLTRRLMANSDSTHSLAAEIDQLHLLIERLEISNQELESKVRKAEKEITEWDSLSRGVHQTSAKKRRVTLAAPPNGLHNGDNGDLKFPLPGRDYM</sequence>
<gene>
    <name evidence="16" type="ORF">C8Q69DRAFT_507334</name>
</gene>
<feature type="compositionally biased region" description="Basic residues" evidence="14">
    <location>
        <begin position="64"/>
        <end position="77"/>
    </location>
</feature>
<dbReference type="Pfam" id="PF00152">
    <property type="entry name" value="tRNA-synt_2"/>
    <property type="match status" value="1"/>
</dbReference>
<feature type="compositionally biased region" description="Low complexity" evidence="14">
    <location>
        <begin position="47"/>
        <end position="61"/>
    </location>
</feature>
<evidence type="ECO:0000256" key="7">
    <source>
        <dbReference type="ARBA" id="ARBA00022741"/>
    </source>
</evidence>
<dbReference type="GO" id="GO:0003723">
    <property type="term" value="F:RNA binding"/>
    <property type="evidence" value="ECO:0007669"/>
    <property type="project" value="TreeGrafter"/>
</dbReference>
<dbReference type="VEuPathDB" id="FungiDB:C8Q69DRAFT_507334"/>
<dbReference type="EMBL" id="RCNU01000006">
    <property type="protein sequence ID" value="RWQ94953.1"/>
    <property type="molecule type" value="Genomic_DNA"/>
</dbReference>
<dbReference type="GO" id="GO:0004815">
    <property type="term" value="F:aspartate-tRNA ligase activity"/>
    <property type="evidence" value="ECO:0007669"/>
    <property type="project" value="UniProtKB-EC"/>
</dbReference>
<evidence type="ECO:0000256" key="10">
    <source>
        <dbReference type="ARBA" id="ARBA00023146"/>
    </source>
</evidence>
<dbReference type="InterPro" id="IPR004364">
    <property type="entry name" value="Aa-tRNA-synt_II"/>
</dbReference>
<dbReference type="InterPro" id="IPR012340">
    <property type="entry name" value="NA-bd_OB-fold"/>
</dbReference>
<accession>A0A443HT05</accession>
<dbReference type="Pfam" id="PF09924">
    <property type="entry name" value="LPG_synthase_C"/>
    <property type="match status" value="1"/>
</dbReference>
<dbReference type="Gene3D" id="3.30.930.10">
    <property type="entry name" value="Bira Bifunctional Protein, Domain 2"/>
    <property type="match status" value="1"/>
</dbReference>
<evidence type="ECO:0000256" key="3">
    <source>
        <dbReference type="ARBA" id="ARBA00012841"/>
    </source>
</evidence>
<dbReference type="CDD" id="cd00776">
    <property type="entry name" value="AsxRS_core"/>
    <property type="match status" value="1"/>
</dbReference>
<reference evidence="16 17" key="1">
    <citation type="journal article" date="2018" name="Front. Microbiol.">
        <title>Genomic and genetic insights into a cosmopolitan fungus, Paecilomyces variotii (Eurotiales).</title>
        <authorList>
            <person name="Urquhart A.S."/>
            <person name="Mondo S.J."/>
            <person name="Makela M.R."/>
            <person name="Hane J.K."/>
            <person name="Wiebenga A."/>
            <person name="He G."/>
            <person name="Mihaltcheva S."/>
            <person name="Pangilinan J."/>
            <person name="Lipzen A."/>
            <person name="Barry K."/>
            <person name="de Vries R.P."/>
            <person name="Grigoriev I.V."/>
            <person name="Idnurm A."/>
        </authorList>
    </citation>
    <scope>NUCLEOTIDE SEQUENCE [LARGE SCALE GENOMIC DNA]</scope>
    <source>
        <strain evidence="16 17">CBS 101075</strain>
    </source>
</reference>
<dbReference type="HAMAP" id="MF_02075">
    <property type="entry name" value="Asp_tRNA_synth_type2"/>
    <property type="match status" value="1"/>
</dbReference>
<keyword evidence="5" id="KW-0963">Cytoplasm</keyword>
<keyword evidence="9" id="KW-0648">Protein biosynthesis</keyword>
<dbReference type="InterPro" id="IPR045864">
    <property type="entry name" value="aa-tRNA-synth_II/BPL/LPL"/>
</dbReference>
<dbReference type="InterPro" id="IPR002312">
    <property type="entry name" value="Asp/Asn-tRNA-synth_IIb"/>
</dbReference>
<dbReference type="FunFam" id="3.30.930.10:FF:000013">
    <property type="entry name" value="Aspartate--tRNA ligase, cytoplasmic"/>
    <property type="match status" value="1"/>
</dbReference>
<dbReference type="Proteomes" id="UP000283841">
    <property type="component" value="Unassembled WGS sequence"/>
</dbReference>
<feature type="compositionally biased region" description="Low complexity" evidence="14">
    <location>
        <begin position="20"/>
        <end position="36"/>
    </location>
</feature>
<feature type="domain" description="Aminoacyl-transfer RNA synthetases class-II family profile" evidence="15">
    <location>
        <begin position="282"/>
        <end position="593"/>
    </location>
</feature>
<keyword evidence="7" id="KW-0547">Nucleotide-binding</keyword>
<dbReference type="Gene3D" id="2.40.50.140">
    <property type="entry name" value="Nucleic acid-binding proteins"/>
    <property type="match status" value="1"/>
</dbReference>
<name>A0A443HT05_BYSSP</name>
<feature type="coiled-coil region" evidence="13">
    <location>
        <begin position="1203"/>
        <end position="1237"/>
    </location>
</feature>
<dbReference type="AlphaFoldDB" id="A0A443HT05"/>
<dbReference type="RefSeq" id="XP_028484598.1">
    <property type="nucleotide sequence ID" value="XM_028632880.1"/>
</dbReference>
<evidence type="ECO:0000256" key="6">
    <source>
        <dbReference type="ARBA" id="ARBA00022598"/>
    </source>
</evidence>
<keyword evidence="6" id="KW-0436">Ligase</keyword>
<dbReference type="PRINTS" id="PR01042">
    <property type="entry name" value="TRNASYNTHASP"/>
</dbReference>
<evidence type="ECO:0000256" key="2">
    <source>
        <dbReference type="ARBA" id="ARBA00005312"/>
    </source>
</evidence>
<evidence type="ECO:0000256" key="11">
    <source>
        <dbReference type="ARBA" id="ARBA00033155"/>
    </source>
</evidence>
<dbReference type="GO" id="GO:0017101">
    <property type="term" value="C:aminoacyl-tRNA synthetase multienzyme complex"/>
    <property type="evidence" value="ECO:0007669"/>
    <property type="project" value="TreeGrafter"/>
</dbReference>
<evidence type="ECO:0000313" key="16">
    <source>
        <dbReference type="EMBL" id="RWQ94953.1"/>
    </source>
</evidence>
<dbReference type="PROSITE" id="PS50862">
    <property type="entry name" value="AA_TRNA_LIGASE_II"/>
    <property type="match status" value="1"/>
</dbReference>
<dbReference type="PANTHER" id="PTHR43450">
    <property type="entry name" value="ASPARTYL-TRNA SYNTHETASE"/>
    <property type="match status" value="1"/>
</dbReference>
<dbReference type="InterPro" id="IPR004523">
    <property type="entry name" value="Asp-tRNA_synthase_2"/>
</dbReference>
<dbReference type="CDD" id="cd04320">
    <property type="entry name" value="AspRS_cyto_N"/>
    <property type="match status" value="1"/>
</dbReference>
<dbReference type="InterPro" id="IPR006195">
    <property type="entry name" value="aa-tRNA-synth_II"/>
</dbReference>
<proteinExistence type="inferred from homology"/>
<evidence type="ECO:0000256" key="5">
    <source>
        <dbReference type="ARBA" id="ARBA00022490"/>
    </source>
</evidence>
<feature type="region of interest" description="Disordered" evidence="14">
    <location>
        <begin position="1"/>
        <end position="109"/>
    </location>
</feature>
<dbReference type="FunFam" id="2.40.50.140:FF:000132">
    <property type="entry name" value="Aspartyl-tRNA synthetase, cytoplasmic"/>
    <property type="match status" value="1"/>
</dbReference>
<evidence type="ECO:0000256" key="14">
    <source>
        <dbReference type="SAM" id="MobiDB-lite"/>
    </source>
</evidence>
<dbReference type="GeneID" id="39602157"/>
<dbReference type="GO" id="GO:0005524">
    <property type="term" value="F:ATP binding"/>
    <property type="evidence" value="ECO:0007669"/>
    <property type="project" value="UniProtKB-KW"/>
</dbReference>
<evidence type="ECO:0000313" key="17">
    <source>
        <dbReference type="Proteomes" id="UP000283841"/>
    </source>
</evidence>
<evidence type="ECO:0000256" key="4">
    <source>
        <dbReference type="ARBA" id="ARBA00018853"/>
    </source>
</evidence>
<evidence type="ECO:0000256" key="8">
    <source>
        <dbReference type="ARBA" id="ARBA00022840"/>
    </source>
</evidence>